<proteinExistence type="predicted"/>
<evidence type="ECO:0000313" key="3">
    <source>
        <dbReference type="Proteomes" id="UP000595847"/>
    </source>
</evidence>
<reference evidence="2" key="2">
    <citation type="submission" date="2021-04" db="EMBL/GenBank/DDBJ databases">
        <title>Brevibacillus composti FJAT-54423, complete genome.</title>
        <authorList>
            <person name="Tang R."/>
        </authorList>
    </citation>
    <scope>NUCLEOTIDE SEQUENCE</scope>
    <source>
        <strain evidence="2">FJAT-54424</strain>
    </source>
</reference>
<dbReference type="SUPFAM" id="SSF52540">
    <property type="entry name" value="P-loop containing nucleoside triphosphate hydrolases"/>
    <property type="match status" value="1"/>
</dbReference>
<sequence length="373" mass="42541">MKTIVCYPVKSLVHTYLPSKCQVLVSESAGDFFRLAERYQPEAAVVFSEMFEMPAWEWLPKVKQSLPPEAPIVIVPLYQNEHLIKEVVEGAGLAGVYVLSAHLSQKEIQRDIGHIFDCQEEEIPVENAEKRGLIYALISHGGAGITTFCINYPILLAKEHPEKAVLVLDMNVHKPDLTRFFKLGQHQVSLFRPDLLDIRTAKRRDWRKVCKQHNHVSNLFYANATSNWKSTEVSNLMAALREQFDYIYVDWGYGFPETEALQRFMHTADRNLLFVRSDPFSMEAAKDWIKNWEVRGIECQVMLSHMEKGQAHRIGEGISVYGVVPHIPGERLSQSHRTSSVLVEEFLPPKPYVMGLQAILHAEKAVKGAVVYQ</sequence>
<dbReference type="EMBL" id="CP066308">
    <property type="protein sequence ID" value="QQE74612.1"/>
    <property type="molecule type" value="Genomic_DNA"/>
</dbReference>
<evidence type="ECO:0000313" key="1">
    <source>
        <dbReference type="EMBL" id="QQE74612.1"/>
    </source>
</evidence>
<evidence type="ECO:0000313" key="4">
    <source>
        <dbReference type="Proteomes" id="UP000677234"/>
    </source>
</evidence>
<keyword evidence="4" id="KW-1185">Reference proteome</keyword>
<name>A0A7T5JNZ6_9BACL</name>
<dbReference type="AlphaFoldDB" id="A0A7T5JNZ6"/>
<dbReference type="Proteomes" id="UP000677234">
    <property type="component" value="Chromosome"/>
</dbReference>
<reference evidence="1 3" key="1">
    <citation type="submission" date="2020-12" db="EMBL/GenBank/DDBJ databases">
        <title>strain FJAT-54423T represents a novel species of the genus Brevibacillus.</title>
        <authorList>
            <person name="Tang R."/>
        </authorList>
    </citation>
    <scope>NUCLEOTIDE SEQUENCE [LARGE SCALE GENOMIC DNA]</scope>
    <source>
        <strain evidence="1 3">FJAT-54423</strain>
    </source>
</reference>
<dbReference type="RefSeq" id="WP_198828188.1">
    <property type="nucleotide sequence ID" value="NZ_CP066308.1"/>
</dbReference>
<organism evidence="1 3">
    <name type="scientific">Brevibacillus composti</name>
    <dbReference type="NCBI Taxonomy" id="2796470"/>
    <lineage>
        <taxon>Bacteria</taxon>
        <taxon>Bacillati</taxon>
        <taxon>Bacillota</taxon>
        <taxon>Bacilli</taxon>
        <taxon>Bacillales</taxon>
        <taxon>Paenibacillaceae</taxon>
        <taxon>Brevibacillus</taxon>
    </lineage>
</organism>
<dbReference type="EMBL" id="CP073708">
    <property type="protein sequence ID" value="QUO41695.1"/>
    <property type="molecule type" value="Genomic_DNA"/>
</dbReference>
<dbReference type="KEGG" id="bcop:JD108_00975"/>
<dbReference type="Proteomes" id="UP000595847">
    <property type="component" value="Chromosome"/>
</dbReference>
<dbReference type="Gene3D" id="3.40.50.300">
    <property type="entry name" value="P-loop containing nucleotide triphosphate hydrolases"/>
    <property type="match status" value="1"/>
</dbReference>
<evidence type="ECO:0000313" key="2">
    <source>
        <dbReference type="EMBL" id="QUO41695.1"/>
    </source>
</evidence>
<dbReference type="InterPro" id="IPR027417">
    <property type="entry name" value="P-loop_NTPase"/>
</dbReference>
<accession>A0A7T5JNZ6</accession>
<protein>
    <submittedName>
        <fullName evidence="1">Uncharacterized protein</fullName>
    </submittedName>
</protein>
<gene>
    <name evidence="1" type="ORF">JD108_00975</name>
    <name evidence="2" type="ORF">KDJ56_00975</name>
</gene>